<proteinExistence type="predicted"/>
<evidence type="ECO:0000313" key="2">
    <source>
        <dbReference type="Proteomes" id="UP000030185"/>
    </source>
</evidence>
<comment type="caution">
    <text evidence="1">The sequence shown here is derived from an EMBL/GenBank/DDBJ whole genome shotgun (WGS) entry which is preliminary data.</text>
</comment>
<dbReference type="PANTHER" id="PTHR36220:SF1">
    <property type="entry name" value="GAMMA TUBULIN COMPLEX COMPONENT C-TERMINAL DOMAIN-CONTAINING PROTEIN"/>
    <property type="match status" value="1"/>
</dbReference>
<dbReference type="InterPro" id="IPR011043">
    <property type="entry name" value="Gal_Oxase/kelch_b-propeller"/>
</dbReference>
<dbReference type="EMBL" id="BBLT01000012">
    <property type="protein sequence ID" value="GAL87256.1"/>
    <property type="molecule type" value="Genomic_DNA"/>
</dbReference>
<dbReference type="Pfam" id="PF14312">
    <property type="entry name" value="FG-GAP_2"/>
    <property type="match status" value="1"/>
</dbReference>
<dbReference type="NCBIfam" id="TIGR04183">
    <property type="entry name" value="Por_Secre_tail"/>
    <property type="match status" value="1"/>
</dbReference>
<dbReference type="Proteomes" id="UP000030185">
    <property type="component" value="Unassembled WGS sequence"/>
</dbReference>
<protein>
    <submittedName>
        <fullName evidence="1">Secreted adhesin</fullName>
    </submittedName>
</protein>
<reference evidence="1 2" key="1">
    <citation type="submission" date="2014-09" db="EMBL/GenBank/DDBJ databases">
        <title>Sporocytophaga myxococcoides PG-01 genome sequencing.</title>
        <authorList>
            <person name="Liu L."/>
            <person name="Gao P.J."/>
            <person name="Chen G.J."/>
            <person name="Wang L.S."/>
        </authorList>
    </citation>
    <scope>NUCLEOTIDE SEQUENCE [LARGE SCALE GENOMIC DNA]</scope>
    <source>
        <strain evidence="1 2">PG-01</strain>
    </source>
</reference>
<keyword evidence="2" id="KW-1185">Reference proteome</keyword>
<evidence type="ECO:0000313" key="1">
    <source>
        <dbReference type="EMBL" id="GAL87256.1"/>
    </source>
</evidence>
<dbReference type="InterPro" id="IPR026444">
    <property type="entry name" value="Secre_tail"/>
</dbReference>
<dbReference type="AlphaFoldDB" id="A0A098LJW9"/>
<organism evidence="1 2">
    <name type="scientific">Sporocytophaga myxococcoides</name>
    <dbReference type="NCBI Taxonomy" id="153721"/>
    <lineage>
        <taxon>Bacteria</taxon>
        <taxon>Pseudomonadati</taxon>
        <taxon>Bacteroidota</taxon>
        <taxon>Cytophagia</taxon>
        <taxon>Cytophagales</taxon>
        <taxon>Cytophagaceae</taxon>
        <taxon>Sporocytophaga</taxon>
    </lineage>
</organism>
<dbReference type="InterPro" id="IPR013517">
    <property type="entry name" value="FG-GAP"/>
</dbReference>
<sequence>MILAIGNVSAQTPATELVYPKPQHPSEFGTAVSVYDQYTVAASEFENDVYFNGNTNTYFGTVRLFKNNQFVRRYTNGNGANLGLGKKHSVAIGQHAIVAGVIYRYQNNVQSGGVLLAHRLSNGDYQSSFTSTLVPDPVDNESNLNFGAAVAIDGDWIAVGATGRHNALGGVYMFQRTGDQQWTKRGWIFTPMLPSGARFGKCIKISGGQMIVTGGSSVYIYSLQNNGTWLQDYAYTNSVYGYSDVDITNNYAIGGRDGEPALVFKKSGNGVWSLYQTITGTPRFGLNVAISNQNLVISNDLKIFYYQLQNNFTLIGSMYIPSTNAATGRLDKVRVGSDVDIHGDRIIASAVNTNYLSGTNQGAVFTDFFYNGFANPNHLRAESFETETASQFSIYPNPSVSNVSLDCEGVVLKVTATNIEGVNIPVEFSGNTLLVEDFKPGLYFLNVETSTGSYKTKFVKQ</sequence>
<dbReference type="PANTHER" id="PTHR36220">
    <property type="entry name" value="UNNAMED PRODUCT"/>
    <property type="match status" value="1"/>
</dbReference>
<gene>
    <name evidence="1" type="ORF">MYP_4486</name>
</gene>
<accession>A0A098LJW9</accession>
<dbReference type="STRING" id="153721.MYP_4486"/>
<name>A0A098LJW9_9BACT</name>
<dbReference type="SUPFAM" id="SSF50965">
    <property type="entry name" value="Galactose oxidase, central domain"/>
    <property type="match status" value="1"/>
</dbReference>